<accession>A0ABM7T655</accession>
<evidence type="ECO:0000313" key="2">
    <source>
        <dbReference type="Proteomes" id="UP000824633"/>
    </source>
</evidence>
<keyword evidence="2" id="KW-1185">Reference proteome</keyword>
<sequence length="155" mass="17806">MICENMRSRNNYSSINNNFEKAFEFLKTTDLKALAVGKYEIQGEEIFALVQEYTTQNQEEKKWESHEKYIDIQLIVEGQEIIGYAPVEGLEVKEDLRPESDMIFYNETLNGSNIKFTNGDYAIFFPKDAHKPGCAAGECSKVKKIVVKVHANRKL</sequence>
<dbReference type="PANTHER" id="PTHR34986:SF1">
    <property type="entry name" value="PROTEIN YIAL"/>
    <property type="match status" value="1"/>
</dbReference>
<dbReference type="Proteomes" id="UP000824633">
    <property type="component" value="Chromosome"/>
</dbReference>
<gene>
    <name evidence="1" type="ORF">psyc5s11_24470</name>
</gene>
<dbReference type="Gene3D" id="2.60.120.370">
    <property type="entry name" value="YhcH/YjgK/YiaL"/>
    <property type="match status" value="1"/>
</dbReference>
<dbReference type="InterPro" id="IPR004375">
    <property type="entry name" value="NanQ/TabA/YiaL"/>
</dbReference>
<organism evidence="1 2">
    <name type="scientific">Clostridium gelidum</name>
    <dbReference type="NCBI Taxonomy" id="704125"/>
    <lineage>
        <taxon>Bacteria</taxon>
        <taxon>Bacillati</taxon>
        <taxon>Bacillota</taxon>
        <taxon>Clostridia</taxon>
        <taxon>Eubacteriales</taxon>
        <taxon>Clostridiaceae</taxon>
        <taxon>Clostridium</taxon>
    </lineage>
</organism>
<name>A0ABM7T655_9CLOT</name>
<dbReference type="Pfam" id="PF04074">
    <property type="entry name" value="DUF386"/>
    <property type="match status" value="1"/>
</dbReference>
<dbReference type="PANTHER" id="PTHR34986">
    <property type="entry name" value="EVOLVED BETA-GALACTOSIDASE SUBUNIT BETA"/>
    <property type="match status" value="1"/>
</dbReference>
<proteinExistence type="predicted"/>
<dbReference type="EMBL" id="AP024849">
    <property type="protein sequence ID" value="BCZ46380.1"/>
    <property type="molecule type" value="Genomic_DNA"/>
</dbReference>
<dbReference type="InterPro" id="IPR037012">
    <property type="entry name" value="NanQ/TabA/YiaL_sf"/>
</dbReference>
<protein>
    <submittedName>
        <fullName evidence="1">Beta-D-galactosidase</fullName>
    </submittedName>
</protein>
<reference evidence="2" key="1">
    <citation type="submission" date="2021-07" db="EMBL/GenBank/DDBJ databases">
        <title>Complete genome sequencing of a Clostridium isolate.</title>
        <authorList>
            <person name="Ueki A."/>
            <person name="Tonouchi A."/>
        </authorList>
    </citation>
    <scope>NUCLEOTIDE SEQUENCE [LARGE SCALE GENOMIC DNA]</scope>
    <source>
        <strain evidence="2">C5S11</strain>
    </source>
</reference>
<dbReference type="RefSeq" id="WP_224037871.1">
    <property type="nucleotide sequence ID" value="NZ_AP024849.1"/>
</dbReference>
<dbReference type="SUPFAM" id="SSF51197">
    <property type="entry name" value="Clavaminate synthase-like"/>
    <property type="match status" value="1"/>
</dbReference>
<dbReference type="NCBIfam" id="TIGR00022">
    <property type="entry name" value="YhcH/YjgK/YiaL family protein"/>
    <property type="match status" value="1"/>
</dbReference>
<evidence type="ECO:0000313" key="1">
    <source>
        <dbReference type="EMBL" id="BCZ46380.1"/>
    </source>
</evidence>